<feature type="domain" description="Peptidase M10 metallopeptidase" evidence="6">
    <location>
        <begin position="201"/>
        <end position="227"/>
    </location>
</feature>
<keyword evidence="1" id="KW-0645">Protease</keyword>
<dbReference type="Pfam" id="PF00413">
    <property type="entry name" value="Peptidase_M10"/>
    <property type="match status" value="1"/>
</dbReference>
<dbReference type="InterPro" id="IPR001818">
    <property type="entry name" value="Pept_M10_metallopeptidase"/>
</dbReference>
<accession>A0ABW3PJ24</accession>
<keyword evidence="4" id="KW-0862">Zinc</keyword>
<gene>
    <name evidence="7" type="ORF">ACFQ22_02620</name>
</gene>
<organism evidence="7 8">
    <name type="scientific">Lentilactobacillus raoultii</name>
    <dbReference type="NCBI Taxonomy" id="1987503"/>
    <lineage>
        <taxon>Bacteria</taxon>
        <taxon>Bacillati</taxon>
        <taxon>Bacillota</taxon>
        <taxon>Bacilli</taxon>
        <taxon>Lactobacillales</taxon>
        <taxon>Lactobacillaceae</taxon>
        <taxon>Lentilactobacillus</taxon>
    </lineage>
</organism>
<evidence type="ECO:0000256" key="2">
    <source>
        <dbReference type="ARBA" id="ARBA00022723"/>
    </source>
</evidence>
<feature type="chain" id="PRO_5047344222" evidence="5">
    <location>
        <begin position="26"/>
        <end position="273"/>
    </location>
</feature>
<dbReference type="InterPro" id="IPR024079">
    <property type="entry name" value="MetalloPept_cat_dom_sf"/>
</dbReference>
<dbReference type="EMBL" id="JBHTLH010000006">
    <property type="protein sequence ID" value="MFD1124258.1"/>
    <property type="molecule type" value="Genomic_DNA"/>
</dbReference>
<name>A0ABW3PJ24_9LACO</name>
<dbReference type="RefSeq" id="WP_225419087.1">
    <property type="nucleotide sequence ID" value="NZ_JBHTLH010000006.1"/>
</dbReference>
<evidence type="ECO:0000256" key="5">
    <source>
        <dbReference type="SAM" id="SignalP"/>
    </source>
</evidence>
<evidence type="ECO:0000256" key="4">
    <source>
        <dbReference type="ARBA" id="ARBA00022833"/>
    </source>
</evidence>
<dbReference type="Proteomes" id="UP001597156">
    <property type="component" value="Unassembled WGS sequence"/>
</dbReference>
<feature type="signal peptide" evidence="5">
    <location>
        <begin position="1"/>
        <end position="25"/>
    </location>
</feature>
<dbReference type="EC" id="3.4.24.-" evidence="7"/>
<evidence type="ECO:0000256" key="1">
    <source>
        <dbReference type="ARBA" id="ARBA00022670"/>
    </source>
</evidence>
<dbReference type="GO" id="GO:0008237">
    <property type="term" value="F:metallopeptidase activity"/>
    <property type="evidence" value="ECO:0007669"/>
    <property type="project" value="UniProtKB-KW"/>
</dbReference>
<dbReference type="Gene3D" id="3.40.390.10">
    <property type="entry name" value="Collagenase (Catalytic Domain)"/>
    <property type="match status" value="1"/>
</dbReference>
<evidence type="ECO:0000259" key="6">
    <source>
        <dbReference type="Pfam" id="PF00413"/>
    </source>
</evidence>
<sequence length="273" mass="30609">MMKHKRLVTSLLTSLAIVTTLPISATVFQAPVVAKTTAKATVISKIKKTPDLNPTSSVRSFSSSTYQRYQSTFNKEYNVDQMSLTGVFRQHHAWVYTASPQLRKYLTVSMKTWNHALGSAVFKTGTSHHYTIRVGFGTGGKDGSLWDGLYKTNKLWINKSHFYSNDYILTVLGAVSGRKVTKAKTAADKAAYQNYYRKFWEATITHELGHSLGLDHSPYQDDIMYAQSGERSGSIKYSWTTAKKGNGTFAGFTNVLSERDVNRAKLTKLLGYW</sequence>
<evidence type="ECO:0000256" key="3">
    <source>
        <dbReference type="ARBA" id="ARBA00022801"/>
    </source>
</evidence>
<comment type="caution">
    <text evidence="7">The sequence shown here is derived from an EMBL/GenBank/DDBJ whole genome shotgun (WGS) entry which is preliminary data.</text>
</comment>
<keyword evidence="2" id="KW-0479">Metal-binding</keyword>
<reference evidence="8" key="1">
    <citation type="journal article" date="2019" name="Int. J. Syst. Evol. Microbiol.">
        <title>The Global Catalogue of Microorganisms (GCM) 10K type strain sequencing project: providing services to taxonomists for standard genome sequencing and annotation.</title>
        <authorList>
            <consortium name="The Broad Institute Genomics Platform"/>
            <consortium name="The Broad Institute Genome Sequencing Center for Infectious Disease"/>
            <person name="Wu L."/>
            <person name="Ma J."/>
        </authorList>
    </citation>
    <scope>NUCLEOTIDE SEQUENCE [LARGE SCALE GENOMIC DNA]</scope>
    <source>
        <strain evidence="8">CCUG 71848</strain>
    </source>
</reference>
<proteinExistence type="predicted"/>
<evidence type="ECO:0000313" key="8">
    <source>
        <dbReference type="Proteomes" id="UP001597156"/>
    </source>
</evidence>
<keyword evidence="8" id="KW-1185">Reference proteome</keyword>
<dbReference type="SUPFAM" id="SSF55486">
    <property type="entry name" value="Metalloproteases ('zincins'), catalytic domain"/>
    <property type="match status" value="1"/>
</dbReference>
<keyword evidence="5" id="KW-0732">Signal</keyword>
<evidence type="ECO:0000313" key="7">
    <source>
        <dbReference type="EMBL" id="MFD1124258.1"/>
    </source>
</evidence>
<protein>
    <submittedName>
        <fullName evidence="7">Matrixin family metalloprotease</fullName>
        <ecNumber evidence="7">3.4.24.-</ecNumber>
    </submittedName>
</protein>
<keyword evidence="7" id="KW-0482">Metalloprotease</keyword>
<keyword evidence="3 7" id="KW-0378">Hydrolase</keyword>